<dbReference type="InterPro" id="IPR018114">
    <property type="entry name" value="TRYPSIN_HIS"/>
</dbReference>
<evidence type="ECO:0000259" key="2">
    <source>
        <dbReference type="Pfam" id="PF00089"/>
    </source>
</evidence>
<feature type="signal peptide" evidence="1">
    <location>
        <begin position="1"/>
        <end position="24"/>
    </location>
</feature>
<evidence type="ECO:0000256" key="1">
    <source>
        <dbReference type="SAM" id="SignalP"/>
    </source>
</evidence>
<dbReference type="EMBL" id="JAVDQK010000033">
    <property type="protein sequence ID" value="MDR6221411.1"/>
    <property type="molecule type" value="Genomic_DNA"/>
</dbReference>
<dbReference type="InterPro" id="IPR001254">
    <property type="entry name" value="Trypsin_dom"/>
</dbReference>
<organism evidence="3 4">
    <name type="scientific">Deinococcus soli</name>
    <name type="common">ex Cha et al. 2016</name>
    <dbReference type="NCBI Taxonomy" id="1309411"/>
    <lineage>
        <taxon>Bacteria</taxon>
        <taxon>Thermotogati</taxon>
        <taxon>Deinococcota</taxon>
        <taxon>Deinococci</taxon>
        <taxon>Deinococcales</taxon>
        <taxon>Deinococcaceae</taxon>
        <taxon>Deinococcus</taxon>
    </lineage>
</organism>
<gene>
    <name evidence="3" type="ORF">J2Y00_005047</name>
</gene>
<sequence>MAKFPLVLTLGLLLTACGAPTPNAPDATSETAALSAQTTPSPRMLSIPPSSPIFGSDDALAQIALQYPAFGGYTVSDDNELVIFVAKNFNKKPIGEGPRGRSVGQIRKALLELVGDAESPIQTPGQTPKKLRDLKVRHTDVDTSFADLQSWRLHLRSNLHRGLIATLSVDGAGNRVAVTLMGEDKRADFLALLDRLGVPPQSVALSVGKPGKTATLSSTVRPPVGGIEVRGRLTCTLGTNVSWNGLNGFLTAGHCSDIEATTDNGTFYQGRSTTGQPLAYAIGTEYREPGYNSPEFCKTESPEPTLPCRLSDVTFVQYSVPSNRARLIKTTETTNSITIATDAQGNPVEYDVTAAYGSELTLGTVLNNVGKRSGFKQAKVASLSADVYYGDYFHVNAVKMTAIGGEAITCDGDSGGPWFSRTGTTTAKLAGIQFGGVTTVPTPAYARLEPGETGTITCYNDAYYTSVTNIGKLYSNMVFTR</sequence>
<dbReference type="Proteomes" id="UP001185331">
    <property type="component" value="Unassembled WGS sequence"/>
</dbReference>
<dbReference type="InterPro" id="IPR009003">
    <property type="entry name" value="Peptidase_S1_PA"/>
</dbReference>
<proteinExistence type="predicted"/>
<dbReference type="Gene3D" id="2.40.10.10">
    <property type="entry name" value="Trypsin-like serine proteases"/>
    <property type="match status" value="2"/>
</dbReference>
<dbReference type="AlphaFoldDB" id="A0AAE3XHE3"/>
<name>A0AAE3XHE3_9DEIO</name>
<comment type="caution">
    <text evidence="3">The sequence shown here is derived from an EMBL/GenBank/DDBJ whole genome shotgun (WGS) entry which is preliminary data.</text>
</comment>
<dbReference type="PROSITE" id="PS51257">
    <property type="entry name" value="PROKAR_LIPOPROTEIN"/>
    <property type="match status" value="1"/>
</dbReference>
<dbReference type="GO" id="GO:0004252">
    <property type="term" value="F:serine-type endopeptidase activity"/>
    <property type="evidence" value="ECO:0007669"/>
    <property type="project" value="InterPro"/>
</dbReference>
<dbReference type="Pfam" id="PF00089">
    <property type="entry name" value="Trypsin"/>
    <property type="match status" value="1"/>
</dbReference>
<accession>A0AAE3XHE3</accession>
<dbReference type="PROSITE" id="PS00134">
    <property type="entry name" value="TRYPSIN_HIS"/>
    <property type="match status" value="1"/>
</dbReference>
<keyword evidence="1" id="KW-0732">Signal</keyword>
<feature type="chain" id="PRO_5041936872" description="Peptidase S1 domain-containing protein" evidence="1">
    <location>
        <begin position="25"/>
        <end position="481"/>
    </location>
</feature>
<evidence type="ECO:0000313" key="3">
    <source>
        <dbReference type="EMBL" id="MDR6221411.1"/>
    </source>
</evidence>
<dbReference type="SUPFAM" id="SSF50494">
    <property type="entry name" value="Trypsin-like serine proteases"/>
    <property type="match status" value="1"/>
</dbReference>
<feature type="domain" description="Peptidase S1" evidence="2">
    <location>
        <begin position="247"/>
        <end position="436"/>
    </location>
</feature>
<dbReference type="RefSeq" id="WP_309859449.1">
    <property type="nucleotide sequence ID" value="NZ_JAVDQJ010000033.1"/>
</dbReference>
<protein>
    <recommendedName>
        <fullName evidence="2">Peptidase S1 domain-containing protein</fullName>
    </recommendedName>
</protein>
<reference evidence="3" key="1">
    <citation type="submission" date="2023-07" db="EMBL/GenBank/DDBJ databases">
        <title>Sorghum-associated microbial communities from plants grown in Nebraska, USA.</title>
        <authorList>
            <person name="Schachtman D."/>
        </authorList>
    </citation>
    <scope>NUCLEOTIDE SEQUENCE</scope>
    <source>
        <strain evidence="3">BE330</strain>
    </source>
</reference>
<evidence type="ECO:0000313" key="4">
    <source>
        <dbReference type="Proteomes" id="UP001185331"/>
    </source>
</evidence>
<dbReference type="GO" id="GO:0006508">
    <property type="term" value="P:proteolysis"/>
    <property type="evidence" value="ECO:0007669"/>
    <property type="project" value="InterPro"/>
</dbReference>
<dbReference type="InterPro" id="IPR043504">
    <property type="entry name" value="Peptidase_S1_PA_chymotrypsin"/>
</dbReference>